<dbReference type="AlphaFoldDB" id="A0A3L6DJ30"/>
<keyword evidence="2" id="KW-0812">Transmembrane</keyword>
<organism evidence="3">
    <name type="scientific">Zea mays</name>
    <name type="common">Maize</name>
    <dbReference type="NCBI Taxonomy" id="4577"/>
    <lineage>
        <taxon>Eukaryota</taxon>
        <taxon>Viridiplantae</taxon>
        <taxon>Streptophyta</taxon>
        <taxon>Embryophyta</taxon>
        <taxon>Tracheophyta</taxon>
        <taxon>Spermatophyta</taxon>
        <taxon>Magnoliopsida</taxon>
        <taxon>Liliopsida</taxon>
        <taxon>Poales</taxon>
        <taxon>Poaceae</taxon>
        <taxon>PACMAD clade</taxon>
        <taxon>Panicoideae</taxon>
        <taxon>Andropogonodae</taxon>
        <taxon>Andropogoneae</taxon>
        <taxon>Tripsacinae</taxon>
        <taxon>Zea</taxon>
    </lineage>
</organism>
<evidence type="ECO:0000256" key="2">
    <source>
        <dbReference type="SAM" id="Phobius"/>
    </source>
</evidence>
<evidence type="ECO:0000256" key="1">
    <source>
        <dbReference type="SAM" id="MobiDB-lite"/>
    </source>
</evidence>
<gene>
    <name evidence="3" type="primary">CSLC7_1</name>
    <name evidence="3" type="ORF">Zm00014a_032307</name>
</gene>
<comment type="caution">
    <text evidence="3">The sequence shown here is derived from an EMBL/GenBank/DDBJ whole genome shotgun (WGS) entry which is preliminary data.</text>
</comment>
<dbReference type="Proteomes" id="UP000251960">
    <property type="component" value="Chromosome 8"/>
</dbReference>
<evidence type="ECO:0000313" key="3">
    <source>
        <dbReference type="EMBL" id="PWZ08626.1"/>
    </source>
</evidence>
<keyword evidence="3" id="KW-0808">Transferase</keyword>
<sequence>MERTTTEDMDFAVQAHLKGWVFLFLNDVESLIRLFVLFLSLRKRLFSMMSDLPSVLEAFADRKHGRDRSGVDSSGKSRHSSKRGKDGHAKSSRAAAPDAKEYDEDEEEHTEPFAEAATAFTLAATK</sequence>
<keyword evidence="2" id="KW-1133">Transmembrane helix</keyword>
<feature type="transmembrane region" description="Helical" evidence="2">
    <location>
        <begin position="20"/>
        <end position="41"/>
    </location>
</feature>
<dbReference type="EMBL" id="NCVQ01000009">
    <property type="protein sequence ID" value="PWZ08626.1"/>
    <property type="molecule type" value="Genomic_DNA"/>
</dbReference>
<feature type="region of interest" description="Disordered" evidence="1">
    <location>
        <begin position="63"/>
        <end position="114"/>
    </location>
</feature>
<accession>A0A3L6DJ30</accession>
<reference evidence="3" key="1">
    <citation type="journal article" date="2018" name="Nat. Genet.">
        <title>Extensive intraspecific gene order and gene structural variations between Mo17 and other maize genomes.</title>
        <authorList>
            <person name="Sun S."/>
            <person name="Zhou Y."/>
            <person name="Chen J."/>
            <person name="Shi J."/>
            <person name="Zhao H."/>
            <person name="Zhao H."/>
            <person name="Song W."/>
            <person name="Zhang M."/>
            <person name="Cui Y."/>
            <person name="Dong X."/>
            <person name="Liu H."/>
            <person name="Ma X."/>
            <person name="Jiao Y."/>
            <person name="Wang B."/>
            <person name="Wei X."/>
            <person name="Stein J.C."/>
            <person name="Glaubitz J.C."/>
            <person name="Lu F."/>
            <person name="Yu G."/>
            <person name="Liang C."/>
            <person name="Fengler K."/>
            <person name="Li B."/>
            <person name="Rafalski A."/>
            <person name="Schnable P.S."/>
            <person name="Ware D.H."/>
            <person name="Buckler E.S."/>
            <person name="Lai J."/>
        </authorList>
    </citation>
    <scope>NUCLEOTIDE SEQUENCE [LARGE SCALE GENOMIC DNA]</scope>
    <source>
        <tissue evidence="3">Seedling</tissue>
    </source>
</reference>
<protein>
    <submittedName>
        <fullName evidence="3">Putative xyloglucan glycosyltransferase 7</fullName>
    </submittedName>
</protein>
<proteinExistence type="predicted"/>
<dbReference type="GO" id="GO:0016740">
    <property type="term" value="F:transferase activity"/>
    <property type="evidence" value="ECO:0007669"/>
    <property type="project" value="UniProtKB-KW"/>
</dbReference>
<name>A0A3L6DJ30_MAIZE</name>
<keyword evidence="2" id="KW-0472">Membrane</keyword>